<dbReference type="Proteomes" id="UP000789405">
    <property type="component" value="Unassembled WGS sequence"/>
</dbReference>
<dbReference type="PANTHER" id="PTHR45348">
    <property type="entry name" value="HYPOTHETICAL OXIDOREDUCTASE (EUROFUNG)"/>
    <property type="match status" value="1"/>
</dbReference>
<keyword evidence="3" id="KW-1185">Reference proteome</keyword>
<dbReference type="SMART" id="SM00829">
    <property type="entry name" value="PKS_ER"/>
    <property type="match status" value="1"/>
</dbReference>
<dbReference type="InterPro" id="IPR013154">
    <property type="entry name" value="ADH-like_N"/>
</dbReference>
<dbReference type="InterPro" id="IPR013149">
    <property type="entry name" value="ADH-like_C"/>
</dbReference>
<dbReference type="SUPFAM" id="SSF51735">
    <property type="entry name" value="NAD(P)-binding Rossmann-fold domains"/>
    <property type="match status" value="1"/>
</dbReference>
<evidence type="ECO:0000313" key="3">
    <source>
        <dbReference type="Proteomes" id="UP000789405"/>
    </source>
</evidence>
<name>A0A9N9EIU1_9GLOM</name>
<evidence type="ECO:0000259" key="1">
    <source>
        <dbReference type="SMART" id="SM00829"/>
    </source>
</evidence>
<dbReference type="Pfam" id="PF08240">
    <property type="entry name" value="ADH_N"/>
    <property type="match status" value="1"/>
</dbReference>
<protein>
    <submittedName>
        <fullName evidence="2">26550_t:CDS:1</fullName>
    </submittedName>
</protein>
<dbReference type="AlphaFoldDB" id="A0A9N9EIU1"/>
<dbReference type="InterPro" id="IPR011032">
    <property type="entry name" value="GroES-like_sf"/>
</dbReference>
<dbReference type="Gene3D" id="3.90.180.10">
    <property type="entry name" value="Medium-chain alcohol dehydrogenases, catalytic domain"/>
    <property type="match status" value="1"/>
</dbReference>
<dbReference type="PANTHER" id="PTHR45348:SF2">
    <property type="entry name" value="ZINC-TYPE ALCOHOL DEHYDROGENASE-LIKE PROTEIN C2E1P3.01"/>
    <property type="match status" value="1"/>
</dbReference>
<dbReference type="CDD" id="cd08249">
    <property type="entry name" value="enoyl_reductase_like"/>
    <property type="match status" value="1"/>
</dbReference>
<gene>
    <name evidence="2" type="ORF">DERYTH_LOCUS11688</name>
</gene>
<feature type="domain" description="Enoyl reductase (ER)" evidence="1">
    <location>
        <begin position="20"/>
        <end position="336"/>
    </location>
</feature>
<organism evidence="2 3">
    <name type="scientific">Dentiscutata erythropus</name>
    <dbReference type="NCBI Taxonomy" id="1348616"/>
    <lineage>
        <taxon>Eukaryota</taxon>
        <taxon>Fungi</taxon>
        <taxon>Fungi incertae sedis</taxon>
        <taxon>Mucoromycota</taxon>
        <taxon>Glomeromycotina</taxon>
        <taxon>Glomeromycetes</taxon>
        <taxon>Diversisporales</taxon>
        <taxon>Gigasporaceae</taxon>
        <taxon>Dentiscutata</taxon>
    </lineage>
</organism>
<sequence>MSEKVKAAVVPAKGAELEIQLVDKPVPKSYVYDESSGERGELLVKVKAIALNPIDCIQVESGLLVDGYPAILGCDVAGIVEAVGEGITEFSPGDEIFGCSKMGLPGHYGAFAEYTLLDASTTFKKPPHITFEEAATFPVGSLTAGLGLFDSLKLPPPSEGISRFQEEFILIWGGASSVGSNAIQLAVNSGLTVITTASPKNHQYLREIGAAYTFDYNAPDVIDQIKEASQNRLKYVFDTVGSKTASLGAKALSKNGKIVCINFEPVETREDVEVTRVALASAYRRPNDYLKVTNRVLKEVEALLFQERLRPSNVSILQGGIDGLPLALEKMKKGNNSHRKLQYLHEAERQRIIFHIAYSIVISMSDKKGGWHYFMKI</sequence>
<dbReference type="GO" id="GO:0016651">
    <property type="term" value="F:oxidoreductase activity, acting on NAD(P)H"/>
    <property type="evidence" value="ECO:0007669"/>
    <property type="project" value="InterPro"/>
</dbReference>
<dbReference type="EMBL" id="CAJVPY010007333">
    <property type="protein sequence ID" value="CAG8679034.1"/>
    <property type="molecule type" value="Genomic_DNA"/>
</dbReference>
<dbReference type="SUPFAM" id="SSF50129">
    <property type="entry name" value="GroES-like"/>
    <property type="match status" value="1"/>
</dbReference>
<reference evidence="2" key="1">
    <citation type="submission" date="2021-06" db="EMBL/GenBank/DDBJ databases">
        <authorList>
            <person name="Kallberg Y."/>
            <person name="Tangrot J."/>
            <person name="Rosling A."/>
        </authorList>
    </citation>
    <scope>NUCLEOTIDE SEQUENCE</scope>
    <source>
        <strain evidence="2">MA453B</strain>
    </source>
</reference>
<accession>A0A9N9EIU1</accession>
<dbReference type="InterPro" id="IPR036291">
    <property type="entry name" value="NAD(P)-bd_dom_sf"/>
</dbReference>
<dbReference type="InterPro" id="IPR020843">
    <property type="entry name" value="ER"/>
</dbReference>
<dbReference type="OrthoDB" id="9992527at2759"/>
<dbReference type="Pfam" id="PF00107">
    <property type="entry name" value="ADH_zinc_N"/>
    <property type="match status" value="1"/>
</dbReference>
<evidence type="ECO:0000313" key="2">
    <source>
        <dbReference type="EMBL" id="CAG8679034.1"/>
    </source>
</evidence>
<feature type="non-terminal residue" evidence="2">
    <location>
        <position position="377"/>
    </location>
</feature>
<comment type="caution">
    <text evidence="2">The sequence shown here is derived from an EMBL/GenBank/DDBJ whole genome shotgun (WGS) entry which is preliminary data.</text>
</comment>
<dbReference type="InterPro" id="IPR047122">
    <property type="entry name" value="Trans-enoyl_RdTase-like"/>
</dbReference>
<proteinExistence type="predicted"/>
<dbReference type="Gene3D" id="3.40.50.720">
    <property type="entry name" value="NAD(P)-binding Rossmann-like Domain"/>
    <property type="match status" value="1"/>
</dbReference>